<dbReference type="PANTHER" id="PTHR42829:SF2">
    <property type="entry name" value="NADH-UBIQUINONE OXIDOREDUCTASE CHAIN 5"/>
    <property type="match status" value="1"/>
</dbReference>
<keyword evidence="10" id="KW-1185">Reference proteome</keyword>
<evidence type="ECO:0000259" key="8">
    <source>
        <dbReference type="Pfam" id="PF00662"/>
    </source>
</evidence>
<feature type="transmembrane region" description="Helical" evidence="6">
    <location>
        <begin position="362"/>
        <end position="379"/>
    </location>
</feature>
<evidence type="ECO:0000259" key="7">
    <source>
        <dbReference type="Pfam" id="PF00361"/>
    </source>
</evidence>
<keyword evidence="3 6" id="KW-1133">Transmembrane helix</keyword>
<reference evidence="9" key="1">
    <citation type="submission" date="2021-05" db="EMBL/GenBank/DDBJ databases">
        <title>Complete genome sequence of the cellulolytic planctomycete Telmatocola sphagniphila SP2T and characterization of the first cellulase from planctomycetes.</title>
        <authorList>
            <person name="Rakitin A.L."/>
            <person name="Beletsky A.V."/>
            <person name="Naumoff D.G."/>
            <person name="Kulichevskaya I.S."/>
            <person name="Mardanov A.V."/>
            <person name="Ravin N.V."/>
            <person name="Dedysh S.N."/>
        </authorList>
    </citation>
    <scope>NUCLEOTIDE SEQUENCE</scope>
    <source>
        <strain evidence="9">SP2T</strain>
    </source>
</reference>
<dbReference type="GO" id="GO:0015990">
    <property type="term" value="P:electron transport coupled proton transport"/>
    <property type="evidence" value="ECO:0007669"/>
    <property type="project" value="TreeGrafter"/>
</dbReference>
<keyword evidence="4 6" id="KW-0472">Membrane</keyword>
<dbReference type="PANTHER" id="PTHR42829">
    <property type="entry name" value="NADH-UBIQUINONE OXIDOREDUCTASE CHAIN 5"/>
    <property type="match status" value="1"/>
</dbReference>
<accession>A0A8E6B8T6</accession>
<evidence type="ECO:0000256" key="5">
    <source>
        <dbReference type="RuleBase" id="RU000320"/>
    </source>
</evidence>
<dbReference type="InterPro" id="IPR003945">
    <property type="entry name" value="NU5C-like"/>
</dbReference>
<feature type="transmembrane region" description="Helical" evidence="6">
    <location>
        <begin position="527"/>
        <end position="549"/>
    </location>
</feature>
<dbReference type="NCBIfam" id="NF005141">
    <property type="entry name" value="PRK06590.1"/>
    <property type="match status" value="1"/>
</dbReference>
<evidence type="ECO:0000256" key="1">
    <source>
        <dbReference type="ARBA" id="ARBA00004127"/>
    </source>
</evidence>
<feature type="transmembrane region" description="Helical" evidence="6">
    <location>
        <begin position="213"/>
        <end position="235"/>
    </location>
</feature>
<feature type="transmembrane region" description="Helical" evidence="6">
    <location>
        <begin position="111"/>
        <end position="135"/>
    </location>
</feature>
<dbReference type="AlphaFoldDB" id="A0A8E6B8T6"/>
<dbReference type="RefSeq" id="WP_213498136.1">
    <property type="nucleotide sequence ID" value="NZ_CP074694.1"/>
</dbReference>
<feature type="transmembrane region" description="Helical" evidence="6">
    <location>
        <begin position="446"/>
        <end position="465"/>
    </location>
</feature>
<dbReference type="GO" id="GO:0003954">
    <property type="term" value="F:NADH dehydrogenase activity"/>
    <property type="evidence" value="ECO:0007669"/>
    <property type="project" value="TreeGrafter"/>
</dbReference>
<dbReference type="Pfam" id="PF00662">
    <property type="entry name" value="Proton_antipo_N"/>
    <property type="match status" value="1"/>
</dbReference>
<dbReference type="GO" id="GO:0008137">
    <property type="term" value="F:NADH dehydrogenase (ubiquinone) activity"/>
    <property type="evidence" value="ECO:0007669"/>
    <property type="project" value="InterPro"/>
</dbReference>
<dbReference type="Proteomes" id="UP000676194">
    <property type="component" value="Chromosome"/>
</dbReference>
<feature type="transmembrane region" description="Helical" evidence="6">
    <location>
        <begin position="44"/>
        <end position="68"/>
    </location>
</feature>
<dbReference type="GO" id="GO:0016020">
    <property type="term" value="C:membrane"/>
    <property type="evidence" value="ECO:0007669"/>
    <property type="project" value="UniProtKB-SubCell"/>
</dbReference>
<dbReference type="KEGG" id="tsph:KIH39_04835"/>
<evidence type="ECO:0000256" key="6">
    <source>
        <dbReference type="SAM" id="Phobius"/>
    </source>
</evidence>
<feature type="transmembrane region" description="Helical" evidence="6">
    <location>
        <begin position="628"/>
        <end position="649"/>
    </location>
</feature>
<dbReference type="InterPro" id="IPR001750">
    <property type="entry name" value="ND/Mrp_TM"/>
</dbReference>
<name>A0A8E6B8T6_9BACT</name>
<feature type="transmembrane region" description="Helical" evidence="6">
    <location>
        <begin position="391"/>
        <end position="411"/>
    </location>
</feature>
<dbReference type="EMBL" id="CP074694">
    <property type="protein sequence ID" value="QVL33246.1"/>
    <property type="molecule type" value="Genomic_DNA"/>
</dbReference>
<evidence type="ECO:0000313" key="10">
    <source>
        <dbReference type="Proteomes" id="UP000676194"/>
    </source>
</evidence>
<feature type="transmembrane region" description="Helical" evidence="6">
    <location>
        <begin position="12"/>
        <end position="32"/>
    </location>
</feature>
<dbReference type="InterPro" id="IPR018393">
    <property type="entry name" value="NADHpl_OxRdtase_5_subgr"/>
</dbReference>
<feature type="transmembrane region" description="Helical" evidence="6">
    <location>
        <begin position="570"/>
        <end position="590"/>
    </location>
</feature>
<evidence type="ECO:0000256" key="4">
    <source>
        <dbReference type="ARBA" id="ARBA00023136"/>
    </source>
</evidence>
<dbReference type="GO" id="GO:0042773">
    <property type="term" value="P:ATP synthesis coupled electron transport"/>
    <property type="evidence" value="ECO:0007669"/>
    <property type="project" value="InterPro"/>
</dbReference>
<dbReference type="Gene3D" id="1.20.5.2700">
    <property type="match status" value="1"/>
</dbReference>
<comment type="subcellular location">
    <subcellularLocation>
        <location evidence="1">Endomembrane system</location>
        <topology evidence="1">Multi-pass membrane protein</topology>
    </subcellularLocation>
    <subcellularLocation>
        <location evidence="5">Membrane</location>
        <topology evidence="5">Multi-pass membrane protein</topology>
    </subcellularLocation>
</comment>
<evidence type="ECO:0000313" key="9">
    <source>
        <dbReference type="EMBL" id="QVL33246.1"/>
    </source>
</evidence>
<dbReference type="Pfam" id="PF00361">
    <property type="entry name" value="Proton_antipo_M"/>
    <property type="match status" value="2"/>
</dbReference>
<feature type="domain" description="NADH:quinone oxidoreductase/Mrp antiporter transmembrane" evidence="7">
    <location>
        <begin position="176"/>
        <end position="246"/>
    </location>
</feature>
<feature type="domain" description="NADH:quinone oxidoreductase/Mrp antiporter transmembrane" evidence="7">
    <location>
        <begin position="321"/>
        <end position="521"/>
    </location>
</feature>
<dbReference type="InterPro" id="IPR001516">
    <property type="entry name" value="Proton_antipo_N"/>
</dbReference>
<feature type="domain" description="NADH-Ubiquinone oxidoreductase (complex I) chain 5 N-terminal" evidence="8">
    <location>
        <begin position="101"/>
        <end position="139"/>
    </location>
</feature>
<evidence type="ECO:0000256" key="3">
    <source>
        <dbReference type="ARBA" id="ARBA00022989"/>
    </source>
</evidence>
<evidence type="ECO:0000256" key="2">
    <source>
        <dbReference type="ARBA" id="ARBA00022692"/>
    </source>
</evidence>
<proteinExistence type="predicted"/>
<feature type="transmembrane region" description="Helical" evidence="6">
    <location>
        <begin position="748"/>
        <end position="768"/>
    </location>
</feature>
<feature type="transmembrane region" description="Helical" evidence="6">
    <location>
        <begin position="485"/>
        <end position="507"/>
    </location>
</feature>
<feature type="transmembrane region" description="Helical" evidence="6">
    <location>
        <begin position="323"/>
        <end position="341"/>
    </location>
</feature>
<feature type="transmembrane region" description="Helical" evidence="6">
    <location>
        <begin position="156"/>
        <end position="176"/>
    </location>
</feature>
<feature type="transmembrane region" description="Helical" evidence="6">
    <location>
        <begin position="418"/>
        <end position="440"/>
    </location>
</feature>
<organism evidence="9 10">
    <name type="scientific">Telmatocola sphagniphila</name>
    <dbReference type="NCBI Taxonomy" id="1123043"/>
    <lineage>
        <taxon>Bacteria</taxon>
        <taxon>Pseudomonadati</taxon>
        <taxon>Planctomycetota</taxon>
        <taxon>Planctomycetia</taxon>
        <taxon>Gemmatales</taxon>
        <taxon>Gemmataceae</taxon>
    </lineage>
</organism>
<gene>
    <name evidence="9" type="primary">nuoL</name>
    <name evidence="9" type="ORF">KIH39_04835</name>
</gene>
<protein>
    <submittedName>
        <fullName evidence="9">NADH-quinone oxidoreductase subunit L</fullName>
    </submittedName>
</protein>
<dbReference type="NCBIfam" id="TIGR01974">
    <property type="entry name" value="NDH_I_L"/>
    <property type="match status" value="1"/>
</dbReference>
<dbReference type="GO" id="GO:0012505">
    <property type="term" value="C:endomembrane system"/>
    <property type="evidence" value="ECO:0007669"/>
    <property type="project" value="UniProtKB-SubCell"/>
</dbReference>
<keyword evidence="2 5" id="KW-0812">Transmembrane</keyword>
<sequence>MSEFLAKPGSLYVMATLLPLAACTILLIAGFIRGITGRYQPSRIGAYFCTFCMLISAVLALFGLSQVLGRSTEELSRDYTGRMDWLRFPMFPRAAMENHGAALQLGYRIDLLSAILFAMVTFIASLIFIFSLGYMREETNSEVNDHEAHIHRHGRFGRFFLYLSLFCFSMLNLLIADNLFQVFLSWELVGVCSFLLIGFYHERKKAGLAANKAFIMNRIGDAGFLIGLAIVWFYFGTFNFQEIFAKIRTPEVDRVGRTAPPELVNQFLRGDRNGDDANQMKLNVHGKYLLIFPSQWRVADFEDRQVCSEETPPEDNDMNFMALPYWLFLVMGAGLFLGCVGKSAQFPLHTWLPDAMEGPTPVSALIHAATMVAAGVYLVGRCFPLFAEEVLILIAYTGAFTAFLAATIAVAQNDIKRVLAYSTVSQLGFMMLALGVGGWVAGLMHLVTHAFFKALLFLGSGSVIYGCHHEQDLRKMGGLRHKMPITAVTMLLGVLAIIGTPFFSGWYSKERILTTAYGFGLHEGKHILLFVLPVFTAGLTAFYMFRMWFLTFTGKPRDQHIYEKVHESPTIMVLPLAILAFCSLGIAWGWPLWDVEASQLGEALAKAEPTFISSQFAGSIETAHHGHLVVTALALGLAALGSLAAYLLFVVKLEFALAKEANPNWLHNFFLNRWYFDELYDRIFVKPTIVVADDFARMDKTSPGKNPDKIDCTIQLNSLDGWINAIGLTLFKLGLSLRRVQSGSIRRYVLTLVITGGCIFALLSLLMASH</sequence>
<feature type="transmembrane region" description="Helical" evidence="6">
    <location>
        <begin position="182"/>
        <end position="201"/>
    </location>
</feature>